<keyword evidence="7 10" id="KW-0472">Membrane</keyword>
<dbReference type="AlphaFoldDB" id="A0A1D8NPW5"/>
<evidence type="ECO:0000256" key="2">
    <source>
        <dbReference type="ARBA" id="ARBA00022448"/>
    </source>
</evidence>
<evidence type="ECO:0000256" key="8">
    <source>
        <dbReference type="ARBA" id="ARBA00046280"/>
    </source>
</evidence>
<dbReference type="VEuPathDB" id="FungiDB:YALI1_F32546g"/>
<reference evidence="13 15" key="2">
    <citation type="submission" date="2018-07" db="EMBL/GenBank/DDBJ databases">
        <title>Draft Genome Assemblies for Five Robust Yarrowia lipolytica Strains Exhibiting High Lipid Production and Pentose Sugar Utilization and Sugar Alcohol Secretion from Undetoxified Lignocellulosic Biomass Hydrolysates.</title>
        <authorList>
            <consortium name="DOE Joint Genome Institute"/>
            <person name="Walker C."/>
            <person name="Ryu S."/>
            <person name="Na H."/>
            <person name="Zane M."/>
            <person name="LaButti K."/>
            <person name="Lipzen A."/>
            <person name="Haridas S."/>
            <person name="Barry K."/>
            <person name="Grigoriev I.V."/>
            <person name="Quarterman J."/>
            <person name="Slininger P."/>
            <person name="Dien B."/>
            <person name="Trinh C.T."/>
        </authorList>
    </citation>
    <scope>NUCLEOTIDE SEQUENCE [LARGE SCALE GENOMIC DNA]</scope>
    <source>
        <strain evidence="13 15">YB392</strain>
    </source>
</reference>
<dbReference type="Proteomes" id="UP000182444">
    <property type="component" value="Chromosome 1F"/>
</dbReference>
<dbReference type="CDD" id="cd15853">
    <property type="entry name" value="SNARE_Bet1"/>
    <property type="match status" value="1"/>
</dbReference>
<name>A0A1D8NPW5_YARLL</name>
<keyword evidence="4" id="KW-0653">Protein transport</keyword>
<dbReference type="Proteomes" id="UP000256601">
    <property type="component" value="Unassembled WGS sequence"/>
</dbReference>
<dbReference type="GO" id="GO:0031201">
    <property type="term" value="C:SNARE complex"/>
    <property type="evidence" value="ECO:0007669"/>
    <property type="project" value="EnsemblFungi"/>
</dbReference>
<protein>
    <recommendedName>
        <fullName evidence="11">t-SNARE coiled-coil homology domain-containing protein</fullName>
    </recommendedName>
</protein>
<dbReference type="GO" id="GO:0005789">
    <property type="term" value="C:endoplasmic reticulum membrane"/>
    <property type="evidence" value="ECO:0007669"/>
    <property type="project" value="EnsemblFungi"/>
</dbReference>
<dbReference type="GO" id="GO:0006890">
    <property type="term" value="P:retrograde vesicle-mediated transport, Golgi to endoplasmic reticulum"/>
    <property type="evidence" value="ECO:0007669"/>
    <property type="project" value="EnsemblFungi"/>
</dbReference>
<dbReference type="GO" id="GO:0005484">
    <property type="term" value="F:SNAP receptor activity"/>
    <property type="evidence" value="ECO:0007669"/>
    <property type="project" value="EnsemblFungi"/>
</dbReference>
<evidence type="ECO:0000256" key="6">
    <source>
        <dbReference type="ARBA" id="ARBA00023034"/>
    </source>
</evidence>
<dbReference type="Gene3D" id="1.20.5.110">
    <property type="match status" value="1"/>
</dbReference>
<dbReference type="SUPFAM" id="SSF58038">
    <property type="entry name" value="SNARE fusion complex"/>
    <property type="match status" value="1"/>
</dbReference>
<evidence type="ECO:0000313" key="15">
    <source>
        <dbReference type="Proteomes" id="UP000256601"/>
    </source>
</evidence>
<comment type="subcellular location">
    <subcellularLocation>
        <location evidence="8">Endomembrane system</location>
        <topology evidence="8">Single-pass type IV membrane protein</topology>
    </subcellularLocation>
    <subcellularLocation>
        <location evidence="1">Golgi apparatus membrane</location>
    </subcellularLocation>
</comment>
<dbReference type="GO" id="GO:0030134">
    <property type="term" value="C:COPII-coated ER to Golgi transport vesicle"/>
    <property type="evidence" value="ECO:0007669"/>
    <property type="project" value="EnsemblFungi"/>
</dbReference>
<evidence type="ECO:0000256" key="1">
    <source>
        <dbReference type="ARBA" id="ARBA00004394"/>
    </source>
</evidence>
<dbReference type="GO" id="GO:0006886">
    <property type="term" value="P:intracellular protein transport"/>
    <property type="evidence" value="ECO:0007669"/>
    <property type="project" value="EnsemblFungi"/>
</dbReference>
<evidence type="ECO:0000256" key="5">
    <source>
        <dbReference type="ARBA" id="ARBA00022989"/>
    </source>
</evidence>
<dbReference type="OMA" id="FFWVWIT"/>
<dbReference type="OrthoDB" id="261831at2759"/>
<dbReference type="eggNOG" id="KOG3385">
    <property type="taxonomic scope" value="Eukaryota"/>
</dbReference>
<feature type="domain" description="T-SNARE coiled-coil homology" evidence="11">
    <location>
        <begin position="69"/>
        <end position="131"/>
    </location>
</feature>
<dbReference type="GeneID" id="2908397"/>
<evidence type="ECO:0000256" key="7">
    <source>
        <dbReference type="ARBA" id="ARBA00023136"/>
    </source>
</evidence>
<proteinExistence type="predicted"/>
<dbReference type="RefSeq" id="XP_505860.1">
    <property type="nucleotide sequence ID" value="XM_505860.1"/>
</dbReference>
<evidence type="ECO:0000313" key="13">
    <source>
        <dbReference type="EMBL" id="RDW26031.1"/>
    </source>
</evidence>
<accession>A0A1D8NPW5</accession>
<dbReference type="VEuPathDB" id="FungiDB:YALI0_F25223g"/>
<evidence type="ECO:0000259" key="11">
    <source>
        <dbReference type="PROSITE" id="PS50192"/>
    </source>
</evidence>
<sequence length="159" mass="17888">MTSRHQLFASSAQYGSPASSQASSRINTPQPPQPYAGSSSSFGEAKPYVPEQEEYDPKSHKQYSTSMLSQLESQNDEQMEGLSAKVQLLKDVTSKIGVEIRDSSHLLNNLEDTFENASTKLKGTFKRMMIMADNSGIGWRVWLGLFAFIFLCFFFVWVR</sequence>
<keyword evidence="5 10" id="KW-1133">Transmembrane helix</keyword>
<keyword evidence="6" id="KW-0333">Golgi apparatus</keyword>
<dbReference type="EMBL" id="CP017558">
    <property type="protein sequence ID" value="AOW07680.1"/>
    <property type="molecule type" value="Genomic_DNA"/>
</dbReference>
<keyword evidence="3 10" id="KW-0812">Transmembrane</keyword>
<feature type="compositionally biased region" description="Polar residues" evidence="9">
    <location>
        <begin position="1"/>
        <end position="28"/>
    </location>
</feature>
<dbReference type="GO" id="GO:0006888">
    <property type="term" value="P:endoplasmic reticulum to Golgi vesicle-mediated transport"/>
    <property type="evidence" value="ECO:0007669"/>
    <property type="project" value="EnsemblFungi"/>
</dbReference>
<gene>
    <name evidence="13" type="ORF">B0I71DRAFT_97413</name>
    <name evidence="12" type="ORF">YALI1_F32546g</name>
</gene>
<organism evidence="12 14">
    <name type="scientific">Yarrowia lipolytica</name>
    <name type="common">Candida lipolytica</name>
    <dbReference type="NCBI Taxonomy" id="4952"/>
    <lineage>
        <taxon>Eukaryota</taxon>
        <taxon>Fungi</taxon>
        <taxon>Dikarya</taxon>
        <taxon>Ascomycota</taxon>
        <taxon>Saccharomycotina</taxon>
        <taxon>Dipodascomycetes</taxon>
        <taxon>Dipodascales</taxon>
        <taxon>Dipodascales incertae sedis</taxon>
        <taxon>Yarrowia</taxon>
    </lineage>
</organism>
<reference evidence="12 14" key="1">
    <citation type="journal article" date="2016" name="PLoS ONE">
        <title>Sequence Assembly of Yarrowia lipolytica Strain W29/CLIB89 Shows Transposable Element Diversity.</title>
        <authorList>
            <person name="Magnan C."/>
            <person name="Yu J."/>
            <person name="Chang I."/>
            <person name="Jahn E."/>
            <person name="Kanomata Y."/>
            <person name="Wu J."/>
            <person name="Zeller M."/>
            <person name="Oakes M."/>
            <person name="Baldi P."/>
            <person name="Sandmeyer S."/>
        </authorList>
    </citation>
    <scope>NUCLEOTIDE SEQUENCE [LARGE SCALE GENOMIC DNA]</scope>
    <source>
        <strain evidence="12">CLIB89</strain>
        <strain evidence="14">CLIB89(W29)</strain>
    </source>
</reference>
<evidence type="ECO:0000313" key="12">
    <source>
        <dbReference type="EMBL" id="AOW07680.1"/>
    </source>
</evidence>
<dbReference type="FunFam" id="1.20.5.110:FF:000057">
    <property type="entry name" value="SNARE complex subunit (Bet1), putative"/>
    <property type="match status" value="1"/>
</dbReference>
<dbReference type="EMBL" id="KZ858988">
    <property type="protein sequence ID" value="RDW26031.1"/>
    <property type="molecule type" value="Genomic_DNA"/>
</dbReference>
<dbReference type="GO" id="GO:0000139">
    <property type="term" value="C:Golgi membrane"/>
    <property type="evidence" value="ECO:0007669"/>
    <property type="project" value="UniProtKB-SubCell"/>
</dbReference>
<keyword evidence="2" id="KW-0813">Transport</keyword>
<dbReference type="KEGG" id="yli:2908397"/>
<dbReference type="PANTHER" id="PTHR12791">
    <property type="entry name" value="GOLGI SNARE BET1-RELATED"/>
    <property type="match status" value="1"/>
</dbReference>
<evidence type="ECO:0000256" key="9">
    <source>
        <dbReference type="SAM" id="MobiDB-lite"/>
    </source>
</evidence>
<dbReference type="InterPro" id="IPR039899">
    <property type="entry name" value="BET1_SNARE"/>
</dbReference>
<feature type="region of interest" description="Disordered" evidence="9">
    <location>
        <begin position="1"/>
        <end position="70"/>
    </location>
</feature>
<dbReference type="InterPro" id="IPR000727">
    <property type="entry name" value="T_SNARE_dom"/>
</dbReference>
<evidence type="ECO:0000256" key="4">
    <source>
        <dbReference type="ARBA" id="ARBA00022927"/>
    </source>
</evidence>
<dbReference type="SMART" id="SM00397">
    <property type="entry name" value="t_SNARE"/>
    <property type="match status" value="1"/>
</dbReference>
<dbReference type="GO" id="GO:0048280">
    <property type="term" value="P:vesicle fusion with Golgi apparatus"/>
    <property type="evidence" value="ECO:0007669"/>
    <property type="project" value="EnsemblFungi"/>
</dbReference>
<feature type="transmembrane region" description="Helical" evidence="10">
    <location>
        <begin position="137"/>
        <end position="158"/>
    </location>
</feature>
<evidence type="ECO:0000256" key="10">
    <source>
        <dbReference type="SAM" id="Phobius"/>
    </source>
</evidence>
<dbReference type="PROSITE" id="PS50192">
    <property type="entry name" value="T_SNARE"/>
    <property type="match status" value="1"/>
</dbReference>
<evidence type="ECO:0000256" key="3">
    <source>
        <dbReference type="ARBA" id="ARBA00022692"/>
    </source>
</evidence>
<evidence type="ECO:0000313" key="14">
    <source>
        <dbReference type="Proteomes" id="UP000182444"/>
    </source>
</evidence>